<evidence type="ECO:0000313" key="2">
    <source>
        <dbReference type="Proteomes" id="UP001314229"/>
    </source>
</evidence>
<proteinExistence type="predicted"/>
<dbReference type="EMBL" id="CAWUFR010001110">
    <property type="protein sequence ID" value="CAK6982801.1"/>
    <property type="molecule type" value="Genomic_DNA"/>
</dbReference>
<dbReference type="Proteomes" id="UP001314229">
    <property type="component" value="Unassembled WGS sequence"/>
</dbReference>
<gene>
    <name evidence="1" type="ORF">FSCOSCO3_A024884</name>
</gene>
<name>A0AAV1QJG6_SCOSC</name>
<organism evidence="1 2">
    <name type="scientific">Scomber scombrus</name>
    <name type="common">Atlantic mackerel</name>
    <name type="synonym">Scomber vernalis</name>
    <dbReference type="NCBI Taxonomy" id="13677"/>
    <lineage>
        <taxon>Eukaryota</taxon>
        <taxon>Metazoa</taxon>
        <taxon>Chordata</taxon>
        <taxon>Craniata</taxon>
        <taxon>Vertebrata</taxon>
        <taxon>Euteleostomi</taxon>
        <taxon>Actinopterygii</taxon>
        <taxon>Neopterygii</taxon>
        <taxon>Teleostei</taxon>
        <taxon>Neoteleostei</taxon>
        <taxon>Acanthomorphata</taxon>
        <taxon>Pelagiaria</taxon>
        <taxon>Scombriformes</taxon>
        <taxon>Scombridae</taxon>
        <taxon>Scomber</taxon>
    </lineage>
</organism>
<reference evidence="1 2" key="1">
    <citation type="submission" date="2024-01" db="EMBL/GenBank/DDBJ databases">
        <authorList>
            <person name="Alioto T."/>
            <person name="Alioto T."/>
            <person name="Gomez Garrido J."/>
        </authorList>
    </citation>
    <scope>NUCLEOTIDE SEQUENCE [LARGE SCALE GENOMIC DNA]</scope>
</reference>
<dbReference type="AlphaFoldDB" id="A0AAV1QJG6"/>
<keyword evidence="2" id="KW-1185">Reference proteome</keyword>
<comment type="caution">
    <text evidence="1">The sequence shown here is derived from an EMBL/GenBank/DDBJ whole genome shotgun (WGS) entry which is preliminary data.</text>
</comment>
<protein>
    <submittedName>
        <fullName evidence="1">Uncharacterized protein</fullName>
    </submittedName>
</protein>
<accession>A0AAV1QJG6</accession>
<evidence type="ECO:0000313" key="1">
    <source>
        <dbReference type="EMBL" id="CAK6982801.1"/>
    </source>
</evidence>
<sequence length="56" mass="5993">MQHHVQIYHLPLKARIPGIASRRSCRESKCRPLDDIAAAAAAAGPGSNVGLDEELT</sequence>